<sequence length="195" mass="20452">MHEGEGKMCLGLLCMVFKTGPDRPVQPVQPGTGPLSVTPLAPLPHAVCPLCLTPVTPLPHAACPLCLTPVTHFHWCRLLSKSQPVFSSLDPPLPHAASHIPGSPPLSACSSPFAAPSSFAVHSTATGQVMHVSVDLGFHKPVTVPPSRPGDSSLMVAKISGLTPLHQTTLLKSEPHKESSTFTGLGPWGYSLSPF</sequence>
<proteinExistence type="predicted"/>
<gene>
    <name evidence="1" type="ORF">FSB_LOCUS34843</name>
</gene>
<dbReference type="EMBL" id="OIVN01002857">
    <property type="protein sequence ID" value="SPD06961.1"/>
    <property type="molecule type" value="Genomic_DNA"/>
</dbReference>
<dbReference type="AlphaFoldDB" id="A0A2N9H5M9"/>
<accession>A0A2N9H5M9</accession>
<evidence type="ECO:0000313" key="1">
    <source>
        <dbReference type="EMBL" id="SPD06961.1"/>
    </source>
</evidence>
<name>A0A2N9H5M9_FAGSY</name>
<organism evidence="1">
    <name type="scientific">Fagus sylvatica</name>
    <name type="common">Beechnut</name>
    <dbReference type="NCBI Taxonomy" id="28930"/>
    <lineage>
        <taxon>Eukaryota</taxon>
        <taxon>Viridiplantae</taxon>
        <taxon>Streptophyta</taxon>
        <taxon>Embryophyta</taxon>
        <taxon>Tracheophyta</taxon>
        <taxon>Spermatophyta</taxon>
        <taxon>Magnoliopsida</taxon>
        <taxon>eudicotyledons</taxon>
        <taxon>Gunneridae</taxon>
        <taxon>Pentapetalae</taxon>
        <taxon>rosids</taxon>
        <taxon>fabids</taxon>
        <taxon>Fagales</taxon>
        <taxon>Fagaceae</taxon>
        <taxon>Fagus</taxon>
    </lineage>
</organism>
<protein>
    <submittedName>
        <fullName evidence="1">Uncharacterized protein</fullName>
    </submittedName>
</protein>
<reference evidence="1" key="1">
    <citation type="submission" date="2018-02" db="EMBL/GenBank/DDBJ databases">
        <authorList>
            <person name="Cohen D.B."/>
            <person name="Kent A.D."/>
        </authorList>
    </citation>
    <scope>NUCLEOTIDE SEQUENCE</scope>
</reference>